<organism evidence="2 3">
    <name type="scientific">Alkalispirillum mobile</name>
    <dbReference type="NCBI Taxonomy" id="85925"/>
    <lineage>
        <taxon>Bacteria</taxon>
        <taxon>Pseudomonadati</taxon>
        <taxon>Pseudomonadota</taxon>
        <taxon>Gammaproteobacteria</taxon>
        <taxon>Chromatiales</taxon>
        <taxon>Ectothiorhodospiraceae</taxon>
        <taxon>Alkalispirillum</taxon>
    </lineage>
</organism>
<dbReference type="EMBL" id="RCDA01000002">
    <property type="protein sequence ID" value="RLK48870.1"/>
    <property type="molecule type" value="Genomic_DNA"/>
</dbReference>
<protein>
    <submittedName>
        <fullName evidence="2">Uncharacterized protein</fullName>
    </submittedName>
</protein>
<sequence>MPLKLQIDALEAELAGVEALLGEASEIGDTVGKLQYQQRADELRAELDRLYTLHSPFASVALYFNGEPVLGSRGIAADFAGRALDTFQEIVSKVYAKCELGTIGERGRVPLQDSAGLMITGVTHGSFGFVLDELSDQEELHDTALKEVIHSVSQLLEDIGADSEQKFESTIEDIDARTLIALRNFFKDMDTASATVRLVDDERDFTLDEGAIHRGRLRTEATQIKEDTQSVEGNLLGFLPEHRRFELQVASGEVVYGTASMEAAEQVQEAVESGNFVVGGANSWCVGNVIVRTVQPLNRTARITYRLVEFTKLGNAG</sequence>
<feature type="coiled-coil region" evidence="1">
    <location>
        <begin position="7"/>
        <end position="53"/>
    </location>
</feature>
<evidence type="ECO:0000313" key="2">
    <source>
        <dbReference type="EMBL" id="RLK48870.1"/>
    </source>
</evidence>
<dbReference type="AlphaFoldDB" id="A0A498C6Z9"/>
<dbReference type="RefSeq" id="WP_121442495.1">
    <property type="nucleotide sequence ID" value="NZ_RCDA01000002.1"/>
</dbReference>
<dbReference type="Proteomes" id="UP000275461">
    <property type="component" value="Unassembled WGS sequence"/>
</dbReference>
<keyword evidence="1" id="KW-0175">Coiled coil</keyword>
<evidence type="ECO:0000256" key="1">
    <source>
        <dbReference type="SAM" id="Coils"/>
    </source>
</evidence>
<gene>
    <name evidence="2" type="ORF">DFR31_1985</name>
</gene>
<proteinExistence type="predicted"/>
<dbReference type="OrthoDB" id="7822108at2"/>
<reference evidence="2 3" key="1">
    <citation type="submission" date="2018-10" db="EMBL/GenBank/DDBJ databases">
        <title>Genomic Encyclopedia of Type Strains, Phase IV (KMG-IV): sequencing the most valuable type-strain genomes for metagenomic binning, comparative biology and taxonomic classification.</title>
        <authorList>
            <person name="Goeker M."/>
        </authorList>
    </citation>
    <scope>NUCLEOTIDE SEQUENCE [LARGE SCALE GENOMIC DNA]</scope>
    <source>
        <strain evidence="2 3">DSM 12769</strain>
    </source>
</reference>
<evidence type="ECO:0000313" key="3">
    <source>
        <dbReference type="Proteomes" id="UP000275461"/>
    </source>
</evidence>
<accession>A0A498C6Z9</accession>
<name>A0A498C6Z9_9GAMM</name>
<comment type="caution">
    <text evidence="2">The sequence shown here is derived from an EMBL/GenBank/DDBJ whole genome shotgun (WGS) entry which is preliminary data.</text>
</comment>
<keyword evidence="3" id="KW-1185">Reference proteome</keyword>